<gene>
    <name evidence="2" type="ORF">KIN20_026430</name>
</gene>
<dbReference type="EMBL" id="JAHQIW010005410">
    <property type="protein sequence ID" value="KAJ1365943.1"/>
    <property type="molecule type" value="Genomic_DNA"/>
</dbReference>
<proteinExistence type="predicted"/>
<dbReference type="Proteomes" id="UP001196413">
    <property type="component" value="Unassembled WGS sequence"/>
</dbReference>
<accession>A0AAD5QY14</accession>
<evidence type="ECO:0000256" key="1">
    <source>
        <dbReference type="SAM" id="MobiDB-lite"/>
    </source>
</evidence>
<organism evidence="2 3">
    <name type="scientific">Parelaphostrongylus tenuis</name>
    <name type="common">Meningeal worm</name>
    <dbReference type="NCBI Taxonomy" id="148309"/>
    <lineage>
        <taxon>Eukaryota</taxon>
        <taxon>Metazoa</taxon>
        <taxon>Ecdysozoa</taxon>
        <taxon>Nematoda</taxon>
        <taxon>Chromadorea</taxon>
        <taxon>Rhabditida</taxon>
        <taxon>Rhabditina</taxon>
        <taxon>Rhabditomorpha</taxon>
        <taxon>Strongyloidea</taxon>
        <taxon>Metastrongylidae</taxon>
        <taxon>Parelaphostrongylus</taxon>
    </lineage>
</organism>
<feature type="region of interest" description="Disordered" evidence="1">
    <location>
        <begin position="68"/>
        <end position="96"/>
    </location>
</feature>
<evidence type="ECO:0000313" key="3">
    <source>
        <dbReference type="Proteomes" id="UP001196413"/>
    </source>
</evidence>
<name>A0AAD5QY14_PARTN</name>
<comment type="caution">
    <text evidence="2">The sequence shown here is derived from an EMBL/GenBank/DDBJ whole genome shotgun (WGS) entry which is preliminary data.</text>
</comment>
<evidence type="ECO:0000313" key="2">
    <source>
        <dbReference type="EMBL" id="KAJ1365943.1"/>
    </source>
</evidence>
<protein>
    <submittedName>
        <fullName evidence="2">Uncharacterized protein</fullName>
    </submittedName>
</protein>
<keyword evidence="3" id="KW-1185">Reference proteome</keyword>
<dbReference type="AlphaFoldDB" id="A0AAD5QY14"/>
<reference evidence="2" key="1">
    <citation type="submission" date="2021-06" db="EMBL/GenBank/DDBJ databases">
        <title>Parelaphostrongylus tenuis whole genome reference sequence.</title>
        <authorList>
            <person name="Garwood T.J."/>
            <person name="Larsen P.A."/>
            <person name="Fountain-Jones N.M."/>
            <person name="Garbe J.R."/>
            <person name="Macchietto M.G."/>
            <person name="Kania S.A."/>
            <person name="Gerhold R.W."/>
            <person name="Richards J.E."/>
            <person name="Wolf T.M."/>
        </authorList>
    </citation>
    <scope>NUCLEOTIDE SEQUENCE</scope>
    <source>
        <strain evidence="2">MNPRO001-30</strain>
        <tissue evidence="2">Meninges</tissue>
    </source>
</reference>
<sequence>MCHILGPFDHLINGKIKGEDPPTNSNSMADEHYEEINKLRVADRAKWKYFNKKVEELEVVAQSDISTARVKSNSDSKKKNGNTNDSAKRNTRMQALSPRVDGLQVAKLVAIPIVHEHTDDMTKKKVKIVSAVPEFYTESDYYTMAKNYFEFYA</sequence>